<evidence type="ECO:0000313" key="7">
    <source>
        <dbReference type="Proteomes" id="UP001165121"/>
    </source>
</evidence>
<proteinExistence type="predicted"/>
<evidence type="ECO:0000256" key="3">
    <source>
        <dbReference type="ARBA" id="ARBA00022837"/>
    </source>
</evidence>
<accession>A0A9W6XJ13</accession>
<dbReference type="PROSITE" id="PS50222">
    <property type="entry name" value="EF_HAND_2"/>
    <property type="match status" value="1"/>
</dbReference>
<keyword evidence="2" id="KW-0677">Repeat</keyword>
<dbReference type="InterPro" id="IPR002048">
    <property type="entry name" value="EF_hand_dom"/>
</dbReference>
<evidence type="ECO:0000313" key="6">
    <source>
        <dbReference type="EMBL" id="GMF39502.1"/>
    </source>
</evidence>
<evidence type="ECO:0000259" key="5">
    <source>
        <dbReference type="PROSITE" id="PS50222"/>
    </source>
</evidence>
<dbReference type="AlphaFoldDB" id="A0A9W6XJ13"/>
<comment type="caution">
    <text evidence="6">The sequence shown here is derived from an EMBL/GenBank/DDBJ whole genome shotgun (WGS) entry which is preliminary data.</text>
</comment>
<evidence type="ECO:0000256" key="2">
    <source>
        <dbReference type="ARBA" id="ARBA00022737"/>
    </source>
</evidence>
<organism evidence="6 7">
    <name type="scientific">Phytophthora fragariaefolia</name>
    <dbReference type="NCBI Taxonomy" id="1490495"/>
    <lineage>
        <taxon>Eukaryota</taxon>
        <taxon>Sar</taxon>
        <taxon>Stramenopiles</taxon>
        <taxon>Oomycota</taxon>
        <taxon>Peronosporomycetes</taxon>
        <taxon>Peronosporales</taxon>
        <taxon>Peronosporaceae</taxon>
        <taxon>Phytophthora</taxon>
    </lineage>
</organism>
<dbReference type="PANTHER" id="PTHR34524">
    <property type="entry name" value="CALCYPHOSIN"/>
    <property type="match status" value="1"/>
</dbReference>
<dbReference type="Gene3D" id="1.10.238.10">
    <property type="entry name" value="EF-hand"/>
    <property type="match status" value="2"/>
</dbReference>
<feature type="region of interest" description="Disordered" evidence="4">
    <location>
        <begin position="208"/>
        <end position="248"/>
    </location>
</feature>
<evidence type="ECO:0000256" key="4">
    <source>
        <dbReference type="SAM" id="MobiDB-lite"/>
    </source>
</evidence>
<dbReference type="EMBL" id="BSXT01001173">
    <property type="protein sequence ID" value="GMF39502.1"/>
    <property type="molecule type" value="Genomic_DNA"/>
</dbReference>
<dbReference type="Proteomes" id="UP001165121">
    <property type="component" value="Unassembled WGS sequence"/>
</dbReference>
<feature type="region of interest" description="Disordered" evidence="4">
    <location>
        <begin position="315"/>
        <end position="337"/>
    </location>
</feature>
<dbReference type="GO" id="GO:0005509">
    <property type="term" value="F:calcium ion binding"/>
    <property type="evidence" value="ECO:0007669"/>
    <property type="project" value="InterPro"/>
</dbReference>
<protein>
    <submittedName>
        <fullName evidence="6">Unnamed protein product</fullName>
    </submittedName>
</protein>
<dbReference type="OrthoDB" id="444540at2759"/>
<sequence>MRISESSHHLKRTSLWSYENQVDAVAILATPDILNRASATIRASLGVNTPQSIWDALGHQLHSQLLLLKAVSISNFASFGLNENNELVFVQDPVFLHMTRLCLASRKRRDLVVPALRHNTQVVGIELDSLAAGYLQNCSKDLVKSVMSSIFAWVTSWAKDGHQMRLSFLPVGEWICDGESVDFCFSDIFVQEIESKKAKEKLEAGMTMTHAGGGKTNSNEQDPVGDQICSPSTAAASEGKDLSPPKQSITINTVSSAAKVDALETKFPVRRSRYKLREPTYSSIAKQLPPHGQICRKRTGTSARTASTSRVKLGLTKTSSTDRGSNQTPRKLGSVSLKSNPVDIKSAATGILSTVKNVRMLKIWPCKNTSYSDTSKGLTMQQQDTLKRLLKRISNRKGQTMQGLNAVVVALQPFKTGAVSSTGLSLSLRKIGVKVSSSELKDIAAAFSHEKRGYIDIIKFIDALRGPPLCGTRLDLVAKAFHLMDPARNGVVSVDEMIKYCDVGFFPEVREGKQSKLEALTAFLQEWASVCTSGDNMITFDMFVSVCIEKHTDFERLIHRTWRQPEGTQGSESEDPSRRHNKTNSSNLSSDTSKKSYTQSDFAPENLTGTEAADIKNPHSSKAWSYLRELLLLPQPYKVGAGSWPTLDTLCRRLGANRVLGDGNEKLNVKAFAHALATLDKHLTQKDAYDLSCFVADHCATALDGDDTIVLLSLYRILINEKTTTDSSVDYNNVEYYASRAIARILERIKGTQTRVNTPEALPPMDLKKLEKWLQVFCSNGDSYLSKCELRSAIMKVGIDVSYQDLDYLFAYFDIDRQSHINYVTFLDALRSPSSMLPKLAQLQEKTPSHSQLNAGYISSAQQFALDSTASQHAAHRKKQIAPREPQPNFRRRNLIHRAIWDQTMKTVTDTGDKLAKLEIERRRRYHAAQIIQTTFRAFRARHIAAQLRRKTAAKMYSSHVQAQEHLQLLIKKKMNRTALPTAYGF</sequence>
<dbReference type="PANTHER" id="PTHR34524:SF6">
    <property type="entry name" value="CALCYPHOSINE LIKE"/>
    <property type="match status" value="1"/>
</dbReference>
<reference evidence="6" key="1">
    <citation type="submission" date="2023-04" db="EMBL/GenBank/DDBJ databases">
        <title>Phytophthora fragariaefolia NBRC 109709.</title>
        <authorList>
            <person name="Ichikawa N."/>
            <person name="Sato H."/>
            <person name="Tonouchi N."/>
        </authorList>
    </citation>
    <scope>NUCLEOTIDE SEQUENCE</scope>
    <source>
        <strain evidence="6">NBRC 109709</strain>
    </source>
</reference>
<feature type="region of interest" description="Disordered" evidence="4">
    <location>
        <begin position="561"/>
        <end position="602"/>
    </location>
</feature>
<evidence type="ECO:0000256" key="1">
    <source>
        <dbReference type="ARBA" id="ARBA00022723"/>
    </source>
</evidence>
<gene>
    <name evidence="6" type="ORF">Pfra01_001175200</name>
</gene>
<keyword evidence="3" id="KW-0106">Calcium</keyword>
<keyword evidence="7" id="KW-1185">Reference proteome</keyword>
<dbReference type="InterPro" id="IPR011992">
    <property type="entry name" value="EF-hand-dom_pair"/>
</dbReference>
<feature type="domain" description="EF-hand" evidence="5">
    <location>
        <begin position="472"/>
        <end position="507"/>
    </location>
</feature>
<feature type="compositionally biased region" description="Polar residues" evidence="4">
    <location>
        <begin position="316"/>
        <end position="329"/>
    </location>
</feature>
<keyword evidence="1" id="KW-0479">Metal-binding</keyword>
<dbReference type="SUPFAM" id="SSF47473">
    <property type="entry name" value="EF-hand"/>
    <property type="match status" value="2"/>
</dbReference>
<name>A0A9W6XJ13_9STRA</name>
<dbReference type="InterPro" id="IPR051581">
    <property type="entry name" value="Ca-bind"/>
</dbReference>